<dbReference type="EMBL" id="QTSX02000736">
    <property type="protein sequence ID" value="KAJ9086005.1"/>
    <property type="molecule type" value="Genomic_DNA"/>
</dbReference>
<evidence type="ECO:0000313" key="2">
    <source>
        <dbReference type="Proteomes" id="UP001165960"/>
    </source>
</evidence>
<proteinExistence type="predicted"/>
<accession>A0ACC2UG25</accession>
<evidence type="ECO:0000313" key="1">
    <source>
        <dbReference type="EMBL" id="KAJ9086005.1"/>
    </source>
</evidence>
<keyword evidence="2" id="KW-1185">Reference proteome</keyword>
<sequence length="107" mass="12616">MYQERLACTLIQLQSEAYSDSLAKKIRDQERDNKKRFNLPKFSVGDWVLFHNTHDNGCAHKLAAIWIGPFEIINKTFTDTYTIKDVKDGRLVNQVHTNFLRKFNRKD</sequence>
<organism evidence="1 2">
    <name type="scientific">Entomophthora muscae</name>
    <dbReference type="NCBI Taxonomy" id="34485"/>
    <lineage>
        <taxon>Eukaryota</taxon>
        <taxon>Fungi</taxon>
        <taxon>Fungi incertae sedis</taxon>
        <taxon>Zoopagomycota</taxon>
        <taxon>Entomophthoromycotina</taxon>
        <taxon>Entomophthoromycetes</taxon>
        <taxon>Entomophthorales</taxon>
        <taxon>Entomophthoraceae</taxon>
        <taxon>Entomophthora</taxon>
    </lineage>
</organism>
<dbReference type="Proteomes" id="UP001165960">
    <property type="component" value="Unassembled WGS sequence"/>
</dbReference>
<name>A0ACC2UG25_9FUNG</name>
<protein>
    <submittedName>
        <fullName evidence="1">Uncharacterized protein</fullName>
    </submittedName>
</protein>
<comment type="caution">
    <text evidence="1">The sequence shown here is derived from an EMBL/GenBank/DDBJ whole genome shotgun (WGS) entry which is preliminary data.</text>
</comment>
<reference evidence="1" key="1">
    <citation type="submission" date="2022-04" db="EMBL/GenBank/DDBJ databases">
        <title>Genome of the entomopathogenic fungus Entomophthora muscae.</title>
        <authorList>
            <person name="Elya C."/>
            <person name="Lovett B.R."/>
            <person name="Lee E."/>
            <person name="Macias A.M."/>
            <person name="Hajek A.E."/>
            <person name="De Bivort B.L."/>
            <person name="Kasson M.T."/>
            <person name="De Fine Licht H.H."/>
            <person name="Stajich J.E."/>
        </authorList>
    </citation>
    <scope>NUCLEOTIDE SEQUENCE</scope>
    <source>
        <strain evidence="1">Berkeley</strain>
    </source>
</reference>
<gene>
    <name evidence="1" type="ORF">DSO57_1008520</name>
</gene>